<dbReference type="EMBL" id="CAJPEV010001324">
    <property type="protein sequence ID" value="CAG0892047.1"/>
    <property type="molecule type" value="Genomic_DNA"/>
</dbReference>
<keyword evidence="7" id="KW-0496">Mitochondrion</keyword>
<dbReference type="AlphaFoldDB" id="A0A7R8XGT3"/>
<gene>
    <name evidence="11" type="ORF">DSTB1V02_LOCUS6902</name>
</gene>
<comment type="similarity">
    <text evidence="2">Belongs to the COX16 family.</text>
</comment>
<dbReference type="EMBL" id="LR900841">
    <property type="protein sequence ID" value="CAD7247063.1"/>
    <property type="molecule type" value="Genomic_DNA"/>
</dbReference>
<proteinExistence type="inferred from homology"/>
<dbReference type="PANTHER" id="PTHR17130:SF14">
    <property type="entry name" value="CYTOCHROME C OXIDASE ASSEMBLY PROTEIN COX16 HOMOLOG, MITOCHONDRIAL"/>
    <property type="match status" value="1"/>
</dbReference>
<evidence type="ECO:0000256" key="6">
    <source>
        <dbReference type="ARBA" id="ARBA00022989"/>
    </source>
</evidence>
<protein>
    <recommendedName>
        <fullName evidence="3">Cytochrome c oxidase assembly protein COX16 homolog, mitochondrial</fullName>
    </recommendedName>
</protein>
<keyword evidence="8 10" id="KW-0472">Membrane</keyword>
<evidence type="ECO:0000256" key="1">
    <source>
        <dbReference type="ARBA" id="ARBA00004434"/>
    </source>
</evidence>
<accession>A0A7R8XGT3</accession>
<dbReference type="GO" id="GO:0033617">
    <property type="term" value="P:mitochondrial respiratory chain complex IV assembly"/>
    <property type="evidence" value="ECO:0007669"/>
    <property type="project" value="TreeGrafter"/>
</dbReference>
<evidence type="ECO:0000313" key="12">
    <source>
        <dbReference type="Proteomes" id="UP000677054"/>
    </source>
</evidence>
<feature type="transmembrane region" description="Helical" evidence="10">
    <location>
        <begin position="15"/>
        <end position="32"/>
    </location>
</feature>
<evidence type="ECO:0000256" key="9">
    <source>
        <dbReference type="SAM" id="MobiDB-lite"/>
    </source>
</evidence>
<evidence type="ECO:0000256" key="5">
    <source>
        <dbReference type="ARBA" id="ARBA00022792"/>
    </source>
</evidence>
<dbReference type="Pfam" id="PF14138">
    <property type="entry name" value="COX16"/>
    <property type="match status" value="1"/>
</dbReference>
<feature type="region of interest" description="Disordered" evidence="9">
    <location>
        <begin position="77"/>
        <end position="97"/>
    </location>
</feature>
<dbReference type="PANTHER" id="PTHR17130">
    <property type="entry name" value="MITOCHONDRIAL OUTER MEMBRANE PROTEIN 25"/>
    <property type="match status" value="1"/>
</dbReference>
<feature type="compositionally biased region" description="Basic and acidic residues" evidence="9">
    <location>
        <begin position="77"/>
        <end position="90"/>
    </location>
</feature>
<comment type="subcellular location">
    <subcellularLocation>
        <location evidence="1">Mitochondrion inner membrane</location>
        <topology evidence="1">Single-pass membrane protein</topology>
    </subcellularLocation>
</comment>
<keyword evidence="12" id="KW-1185">Reference proteome</keyword>
<dbReference type="OrthoDB" id="5516033at2759"/>
<evidence type="ECO:0000256" key="10">
    <source>
        <dbReference type="SAM" id="Phobius"/>
    </source>
</evidence>
<evidence type="ECO:0000313" key="11">
    <source>
        <dbReference type="EMBL" id="CAD7247063.1"/>
    </source>
</evidence>
<dbReference type="GO" id="GO:0005743">
    <property type="term" value="C:mitochondrial inner membrane"/>
    <property type="evidence" value="ECO:0007669"/>
    <property type="project" value="UniProtKB-SubCell"/>
</dbReference>
<sequence>MTRSIWKSPLFKHGLPFMILVLGGSFYLREFTDLRYRFRKQQQIHPEEMEKLGITMKKYGEVSLESEYEKMKKKVDVEHWENKRGPRPWEENPQSQK</sequence>
<keyword evidence="4 10" id="KW-0812">Transmembrane</keyword>
<keyword evidence="6 10" id="KW-1133">Transmembrane helix</keyword>
<reference evidence="11" key="1">
    <citation type="submission" date="2020-11" db="EMBL/GenBank/DDBJ databases">
        <authorList>
            <person name="Tran Van P."/>
        </authorList>
    </citation>
    <scope>NUCLEOTIDE SEQUENCE</scope>
</reference>
<evidence type="ECO:0000256" key="3">
    <source>
        <dbReference type="ARBA" id="ARBA00021814"/>
    </source>
</evidence>
<name>A0A7R8XGT3_9CRUS</name>
<organism evidence="11">
    <name type="scientific">Darwinula stevensoni</name>
    <dbReference type="NCBI Taxonomy" id="69355"/>
    <lineage>
        <taxon>Eukaryota</taxon>
        <taxon>Metazoa</taxon>
        <taxon>Ecdysozoa</taxon>
        <taxon>Arthropoda</taxon>
        <taxon>Crustacea</taxon>
        <taxon>Oligostraca</taxon>
        <taxon>Ostracoda</taxon>
        <taxon>Podocopa</taxon>
        <taxon>Podocopida</taxon>
        <taxon>Darwinulocopina</taxon>
        <taxon>Darwinuloidea</taxon>
        <taxon>Darwinulidae</taxon>
        <taxon>Darwinula</taxon>
    </lineage>
</organism>
<keyword evidence="5" id="KW-0999">Mitochondrion inner membrane</keyword>
<dbReference type="Proteomes" id="UP000677054">
    <property type="component" value="Unassembled WGS sequence"/>
</dbReference>
<evidence type="ECO:0000256" key="4">
    <source>
        <dbReference type="ARBA" id="ARBA00022692"/>
    </source>
</evidence>
<evidence type="ECO:0000256" key="7">
    <source>
        <dbReference type="ARBA" id="ARBA00023128"/>
    </source>
</evidence>
<evidence type="ECO:0000256" key="8">
    <source>
        <dbReference type="ARBA" id="ARBA00023136"/>
    </source>
</evidence>
<evidence type="ECO:0000256" key="2">
    <source>
        <dbReference type="ARBA" id="ARBA00008370"/>
    </source>
</evidence>
<dbReference type="InterPro" id="IPR020164">
    <property type="entry name" value="Cyt_c_Oxase_assmbl_COX16"/>
</dbReference>